<dbReference type="PROSITE" id="PS51943">
    <property type="entry name" value="COV_NSP3A_UBL"/>
    <property type="match status" value="1"/>
</dbReference>
<feature type="domain" description="Macro" evidence="31">
    <location>
        <begin position="1307"/>
        <end position="1435"/>
    </location>
</feature>
<dbReference type="Gene3D" id="3.40.50.11020">
    <property type="entry name" value="Replicase polyprotein, nucleic acid-binding domain"/>
    <property type="match status" value="1"/>
</dbReference>
<keyword evidence="4" id="KW-0945">Host-virus interaction</keyword>
<keyword evidence="16" id="KW-1193">Eukaryotic host translation shutoff by virus</keyword>
<dbReference type="InterPro" id="IPR043177">
    <property type="entry name" value="PLpro_N_sf_CoV"/>
</dbReference>
<reference evidence="38" key="1">
    <citation type="journal article" date="2010" name="MBio">
        <title>Identification of a severe acute respiratory syndrome coronavirus-like virus in a leaf-nosed bat in Nigeria.</title>
        <authorList>
            <person name="Quan P.L."/>
            <person name="Firth C."/>
            <person name="Street C."/>
            <person name="Henriquez J.A."/>
            <person name="Petrosov A."/>
            <person name="Tashmukhamedova A."/>
            <person name="Hutchison S.K."/>
            <person name="Egholm M."/>
            <person name="Osinubi M.O."/>
            <person name="Niezgoda M."/>
            <person name="Ogunkoya A.B."/>
            <person name="Briese T."/>
            <person name="Rupprecht C.E."/>
            <person name="Lipkin W.I."/>
        </authorList>
    </citation>
    <scope>NUCLEOTIDE SEQUENCE</scope>
    <source>
        <strain evidence="38">ZBCoV</strain>
    </source>
</reference>
<evidence type="ECO:0000256" key="26">
    <source>
        <dbReference type="PROSITE-ProRule" id="PRU01335"/>
    </source>
</evidence>
<evidence type="ECO:0000259" key="32">
    <source>
        <dbReference type="PROSITE" id="PS51942"/>
    </source>
</evidence>
<dbReference type="Pfam" id="PF01661">
    <property type="entry name" value="Macro"/>
    <property type="match status" value="1"/>
</dbReference>
<dbReference type="InterPro" id="IPR043503">
    <property type="entry name" value="PLpro_palm_finger_dom_CoV"/>
</dbReference>
<dbReference type="CDD" id="cd21822">
    <property type="entry name" value="SARS-CoV-like_Nsp3_NAB"/>
    <property type="match status" value="1"/>
</dbReference>
<evidence type="ECO:0000256" key="25">
    <source>
        <dbReference type="PROSITE-ProRule" id="PRU01289"/>
    </source>
</evidence>
<evidence type="ECO:0000256" key="6">
    <source>
        <dbReference type="ARBA" id="ARBA00022616"/>
    </source>
</evidence>
<evidence type="ECO:0000256" key="8">
    <source>
        <dbReference type="ARBA" id="ARBA00022679"/>
    </source>
</evidence>
<evidence type="ECO:0000256" key="9">
    <source>
        <dbReference type="ARBA" id="ARBA00022692"/>
    </source>
</evidence>
<evidence type="ECO:0000259" key="31">
    <source>
        <dbReference type="PROSITE" id="PS51941"/>
    </source>
</evidence>
<feature type="domain" description="Nucleic acid-binding" evidence="35">
    <location>
        <begin position="1860"/>
        <end position="1974"/>
    </location>
</feature>
<dbReference type="InterPro" id="IPR038030">
    <property type="entry name" value="NSP1_glob_sf_bCoV"/>
</dbReference>
<dbReference type="SUPFAM" id="SSF160099">
    <property type="entry name" value="SARS Nsp1-like"/>
    <property type="match status" value="1"/>
</dbReference>
<keyword evidence="15" id="KW-0788">Thiol protease</keyword>
<dbReference type="Gene3D" id="3.40.220.20">
    <property type="entry name" value="Nsp3, SUD-M subdomain"/>
    <property type="match status" value="1"/>
</dbReference>
<dbReference type="PROSITE" id="PS51944">
    <property type="entry name" value="COV_NSP3D_UBL"/>
    <property type="match status" value="1"/>
</dbReference>
<dbReference type="Pfam" id="PF08715">
    <property type="entry name" value="CoV_peptidase"/>
    <property type="match status" value="1"/>
</dbReference>
<dbReference type="GO" id="GO:0032259">
    <property type="term" value="P:methylation"/>
    <property type="evidence" value="ECO:0007669"/>
    <property type="project" value="UniProtKB-KW"/>
</dbReference>
<keyword evidence="23" id="KW-1262">Eukaryotic host gene expression shutoff by virus</keyword>
<keyword evidence="8" id="KW-0808">Transferase</keyword>
<keyword evidence="7" id="KW-0645">Protease</keyword>
<name>F1BYL6_9BETC</name>
<dbReference type="Pfam" id="PF16251">
    <property type="entry name" value="bCoV_NAB"/>
    <property type="match status" value="1"/>
</dbReference>
<dbReference type="Gene3D" id="3.10.20.540">
    <property type="match status" value="1"/>
</dbReference>
<feature type="compositionally biased region" description="Acidic residues" evidence="27">
    <location>
        <begin position="917"/>
        <end position="936"/>
    </location>
</feature>
<protein>
    <submittedName>
        <fullName evidence="38">Putative 1a polyprotein</fullName>
    </submittedName>
</protein>
<dbReference type="InterPro" id="IPR013016">
    <property type="entry name" value="Peptidase_C16_CoV"/>
</dbReference>
<dbReference type="CDD" id="cd21557">
    <property type="entry name" value="Macro_X_Nsp3-like"/>
    <property type="match status" value="1"/>
</dbReference>
<evidence type="ECO:0000256" key="14">
    <source>
        <dbReference type="ARBA" id="ARBA00022801"/>
    </source>
</evidence>
<keyword evidence="12" id="KW-0255">Endonuclease</keyword>
<dbReference type="Gene3D" id="2.60.120.1680">
    <property type="match status" value="1"/>
</dbReference>
<keyword evidence="19 25" id="KW-0694">RNA-binding</keyword>
<feature type="region of interest" description="Disordered" evidence="27">
    <location>
        <begin position="916"/>
        <end position="1001"/>
    </location>
</feature>
<evidence type="ECO:0000256" key="17">
    <source>
        <dbReference type="ARBA" id="ARBA00022833"/>
    </source>
</evidence>
<evidence type="ECO:0000256" key="12">
    <source>
        <dbReference type="ARBA" id="ARBA00022759"/>
    </source>
</evidence>
<dbReference type="InterPro" id="IPR038083">
    <property type="entry name" value="NSP3A-like"/>
</dbReference>
<evidence type="ECO:0000256" key="18">
    <source>
        <dbReference type="ARBA" id="ARBA00022870"/>
    </source>
</evidence>
<feature type="domain" description="CoV Nsp2 C-terminal" evidence="37">
    <location>
        <begin position="673"/>
        <end position="802"/>
    </location>
</feature>
<comment type="similarity">
    <text evidence="2 26">Belongs to the coronaviruses polyprotein 1ab family.</text>
</comment>
<accession>F1BYL6</accession>
<evidence type="ECO:0000256" key="27">
    <source>
        <dbReference type="SAM" id="MobiDB-lite"/>
    </source>
</evidence>
<dbReference type="InterPro" id="IPR043178">
    <property type="entry name" value="PLpro_thumb_sf_CoV"/>
</dbReference>
<dbReference type="PROSITE" id="PS51941">
    <property type="entry name" value="BCOV_NSP3C_M"/>
    <property type="match status" value="1"/>
</dbReference>
<feature type="compositionally biased region" description="Low complexity" evidence="27">
    <location>
        <begin position="973"/>
        <end position="985"/>
    </location>
</feature>
<evidence type="ECO:0000259" key="33">
    <source>
        <dbReference type="PROSITE" id="PS51943"/>
    </source>
</evidence>
<evidence type="ECO:0000256" key="4">
    <source>
        <dbReference type="ARBA" id="ARBA00022581"/>
    </source>
</evidence>
<dbReference type="Gene3D" id="1.10.8.1190">
    <property type="match status" value="1"/>
</dbReference>
<keyword evidence="10" id="KW-0540">Nuclease</keyword>
<dbReference type="PROSITE" id="PS51940">
    <property type="entry name" value="SARS_NSP3C_N"/>
    <property type="match status" value="1"/>
</dbReference>
<evidence type="ECO:0000256" key="24">
    <source>
        <dbReference type="PROSITE-ProRule" id="PRU00444"/>
    </source>
</evidence>
<evidence type="ECO:0000259" key="29">
    <source>
        <dbReference type="PROSITE" id="PS51154"/>
    </source>
</evidence>
<dbReference type="PROSITE" id="PS51945">
    <property type="entry name" value="BCOV_NSP3E_NAB"/>
    <property type="match status" value="1"/>
</dbReference>
<dbReference type="PROSITE" id="PS51942">
    <property type="entry name" value="BCOV_NSP3C_C"/>
    <property type="match status" value="1"/>
</dbReference>
<evidence type="ECO:0000259" key="34">
    <source>
        <dbReference type="PROSITE" id="PS51944"/>
    </source>
</evidence>
<dbReference type="InterPro" id="IPR024375">
    <property type="entry name" value="NSP3_bCoV"/>
</dbReference>
<evidence type="ECO:0000256" key="1">
    <source>
        <dbReference type="ARBA" id="ARBA00004301"/>
    </source>
</evidence>
<dbReference type="Gene3D" id="3.10.20.350">
    <property type="match status" value="1"/>
</dbReference>
<dbReference type="GO" id="GO:0033644">
    <property type="term" value="C:host cell membrane"/>
    <property type="evidence" value="ECO:0007669"/>
    <property type="project" value="UniProtKB-SubCell"/>
</dbReference>
<evidence type="ECO:0000256" key="19">
    <source>
        <dbReference type="ARBA" id="ARBA00022884"/>
    </source>
</evidence>
<dbReference type="CDD" id="cd21732">
    <property type="entry name" value="betaCoV_PLPro"/>
    <property type="match status" value="1"/>
</dbReference>
<evidence type="ECO:0000256" key="23">
    <source>
        <dbReference type="ARBA" id="ARBA00023247"/>
    </source>
</evidence>
<keyword evidence="11" id="KW-0479">Metal-binding</keyword>
<evidence type="ECO:0000256" key="10">
    <source>
        <dbReference type="ARBA" id="ARBA00022722"/>
    </source>
</evidence>
<dbReference type="SMART" id="SM00506">
    <property type="entry name" value="A1pp"/>
    <property type="match status" value="1"/>
</dbReference>
<evidence type="ECO:0000256" key="16">
    <source>
        <dbReference type="ARBA" id="ARBA00022809"/>
    </source>
</evidence>
<dbReference type="Pfam" id="PF19211">
    <property type="entry name" value="CoV_NSP2_N"/>
    <property type="match status" value="1"/>
</dbReference>
<dbReference type="CDD" id="cd21467">
    <property type="entry name" value="Ubl1_cv_Nsp3_N-like"/>
    <property type="match status" value="1"/>
</dbReference>
<keyword evidence="3" id="KW-1192">Host mRNA suppression by virus</keyword>
<evidence type="ECO:0000256" key="11">
    <source>
        <dbReference type="ARBA" id="ARBA00022723"/>
    </source>
</evidence>
<keyword evidence="17" id="KW-0862">Zinc</keyword>
<dbReference type="GO" id="GO:0039595">
    <property type="term" value="P:symbiont-mediated degradation of host mRNA"/>
    <property type="evidence" value="ECO:0007669"/>
    <property type="project" value="UniProtKB-KW"/>
</dbReference>
<dbReference type="GO" id="GO:0004519">
    <property type="term" value="F:endonuclease activity"/>
    <property type="evidence" value="ECO:0007669"/>
    <property type="project" value="UniProtKB-KW"/>
</dbReference>
<dbReference type="InterPro" id="IPR043613">
    <property type="entry name" value="CoV_NSP2_C"/>
</dbReference>
<dbReference type="SMR" id="F1BYL6"/>
<keyword evidence="5" id="KW-0489">Methyltransferase</keyword>
<feature type="domain" description="DPUP" evidence="32">
    <location>
        <begin position="1438"/>
        <end position="1506"/>
    </location>
</feature>
<keyword evidence="18" id="KW-1043">Host membrane</keyword>
<dbReference type="InterPro" id="IPR038400">
    <property type="entry name" value="NSP3_SUD-M_sf_bCoV"/>
</dbReference>
<dbReference type="Gene3D" id="3.40.220.10">
    <property type="entry name" value="Leucine Aminopeptidase, subunit E, domain 1"/>
    <property type="match status" value="1"/>
</dbReference>
<dbReference type="GO" id="GO:0008234">
    <property type="term" value="F:cysteine-type peptidase activity"/>
    <property type="evidence" value="ECO:0007669"/>
    <property type="project" value="UniProtKB-KW"/>
</dbReference>
<dbReference type="GO" id="GO:0039657">
    <property type="term" value="P:symbiont-mediated suppression of host gene expression"/>
    <property type="evidence" value="ECO:0007669"/>
    <property type="project" value="UniProtKB-KW"/>
</dbReference>
<evidence type="ECO:0000256" key="13">
    <source>
        <dbReference type="ARBA" id="ARBA00022771"/>
    </source>
</evidence>
<feature type="non-terminal residue" evidence="38">
    <location>
        <position position="1974"/>
    </location>
</feature>
<dbReference type="InterPro" id="IPR032592">
    <property type="entry name" value="NSP3_NAB_bCoV"/>
</dbReference>
<keyword evidence="13 24" id="KW-0863">Zinc-finger</keyword>
<keyword evidence="22" id="KW-0472">Membrane</keyword>
<dbReference type="GO" id="GO:0002151">
    <property type="term" value="F:G-quadruplex RNA binding"/>
    <property type="evidence" value="ECO:0007669"/>
    <property type="project" value="InterPro"/>
</dbReference>
<dbReference type="InterPro" id="IPR042570">
    <property type="entry name" value="NSP3_NAB_bCoV_sf"/>
</dbReference>
<dbReference type="Pfam" id="PF19212">
    <property type="entry name" value="CoV_NSP2_C"/>
    <property type="match status" value="1"/>
</dbReference>
<dbReference type="GO" id="GO:0008168">
    <property type="term" value="F:methyltransferase activity"/>
    <property type="evidence" value="ECO:0007669"/>
    <property type="project" value="UniProtKB-KW"/>
</dbReference>
<evidence type="ECO:0000256" key="3">
    <source>
        <dbReference type="ARBA" id="ARBA00022557"/>
    </source>
</evidence>
<dbReference type="InterPro" id="IPR043615">
    <property type="entry name" value="NSP2_N_CoV"/>
</dbReference>
<keyword evidence="14" id="KW-0378">Hydrolase</keyword>
<evidence type="ECO:0000259" key="36">
    <source>
        <dbReference type="PROSITE" id="PS51989"/>
    </source>
</evidence>
<evidence type="ECO:0000256" key="22">
    <source>
        <dbReference type="ARBA" id="ARBA00023136"/>
    </source>
</evidence>
<dbReference type="InterPro" id="IPR022733">
    <property type="entry name" value="DPUP_SUD_C_bCoV"/>
</dbReference>
<dbReference type="InterPro" id="IPR044864">
    <property type="entry name" value="NSP3_SUD-N_bCoV"/>
</dbReference>
<evidence type="ECO:0000256" key="21">
    <source>
        <dbReference type="ARBA" id="ARBA00022995"/>
    </source>
</evidence>
<evidence type="ECO:0000259" key="35">
    <source>
        <dbReference type="PROSITE" id="PS51945"/>
    </source>
</evidence>
<keyword evidence="20" id="KW-1133">Transmembrane helix</keyword>
<dbReference type="GO" id="GO:0003727">
    <property type="term" value="F:single-stranded RNA binding"/>
    <property type="evidence" value="ECO:0007669"/>
    <property type="project" value="InterPro"/>
</dbReference>
<evidence type="ECO:0000256" key="7">
    <source>
        <dbReference type="ARBA" id="ARBA00022670"/>
    </source>
</evidence>
<sequence>MESVEYEISQQTHFTTEVPWIVLGENPIQPWAPEPEIALEQARVALAEGKVAFVKAYKGFTKELVEPIVLVIRNHGNPTRPFDIQELTARRCGVNYGRCGTAVGALVPLYGQDPYGYYSLTLRRTGKSAGGVYPKRELVPDYVMFDSRDLYQDDPYGKHALGNIRRYLNGGDSVDHVDSNYCDGNGNPLPCIVSLLEKAGYSDKPLSDAMAYLAGLNKHGQPCRDHEHKIVWNVERTDAPYRQQSVSTIIKLQACDTVNHNILASDCTVHVLKPRKVKNTGEPVLNKFKKLYNVSSLGELQPMALSALCNCATCDMTVWCTSNFNEANCSCGSAFKVDKDTPQSAGYVVGAPVATMPCELCKTDPEHTLGDFLAQNLDYIDENGEVCFGGCVFAYVQCMSGKSYWVPRVWSNIGHNHSGVTGLDTNTMNEDLKSILDHEKIHVNFVDSFKLTEAAITLLASATASVESLIQNVKDLTFDKYKILLESTGRFQVTMGKYVQGALNFSKEDLVTFCDPILAAPGHALSLCRAIFNKTVDLSGTTLANLKETMSAVYKDLHPRALKLVCTLCDNVTLMRNSVLLLMQDAQNLPVVIGDMLDCLFQGCADFVNKVLSKLMEFAVNSFDALCDFATLTNLLVRKKYKVVKGKVVLAVKNITGLVGQVMAVLNATLSAIYQELQFAGAKVGGFQLTQSFYNMANTICTPVVVGAQTIQELFLPGSLSKQELTFTEGPTVETSVTTLDVVELQGTLEHLDIPIQAVHQGPVEGDIVVVNKTVFVRYGDCFSPASTDCQAVNTVFKLKGGNPTESGSKAVSFGSVSVKEIRVNRDVTITYNIHPALDPVLKARCGAFTVDKDVTLEELTAVVEDAVFDQFTLLQPLLLEAGVELDLDELRETPYYMFDKSGEPCVASEMYFSTEAPEDETDSYEESDVEDDTQEQQDGLADVVSHEEEQQEVTPSVACEEPAAPPEESEPAEISSETVQQMEETTSEEEETVEQQTTPIKDNFVGYTRLAPNIFVKCTDIIDEARAAKPSVLVNTANVKLAHGGGVAGALAKAIGKSFQKESTKYIAQNGPLKVGGAVLLSGFQLAGNILHVVGPNVNQGENVKLLETAYANFNKYDTVCTPLVSAGIFGVNPVESYKACVATCEKQVYIVVNDRHIYDILVAASRTVEPPAQPEKPVYTSGEVEGFCNSKVFYCNEDKQFCPGSLETCGGVNLGELVSKLPEDFLVGDVYKDGDIYVCCIPDKRKGQDLDGFKCFSKLKKAMATTCVPGQGVFGFTLQDVLPLVKACPDLFIVKTACDNDLEQLCPAVVYNIKQMLQRAKADGLVLCCCLDNKPMCRTIKNAAPAVFFEEGLQNAGGFQCYFYKKQTPLKQLVAELNSLNKHILTTPLGLITHGLNLVEAGVGMKQLTCKFTAVCTSPGAVKQFHQAYFSTTASTPEMDFMLDCINNGSYLDWTVVNKVEGNRTVFLQRGKTTVYYDHAKKSFTLDTDMVFSDVGVLKRFLVKKAIKFVTVYATVDGVNVTTRQLQTDVTFGTQLGPCYIDGEDVSSQFPVEANEGALVYLTVVDDVGQEQLVEYYGSDDTTFLTRYNSAYMSTSKWTYVQVPNTNYYAVKWAANNCYLNAAMLTLQQLNVKFVTPALKEAYYELKAGKPARFMALMIAYAKVKVGDTGDAREVVRDVLKHAGIQAKREYILVCKHCGFQRVEATGVDACVCLATTVNLDSFLKADEAFCKCGRQVQSQQVTVDVPFLLLSVATPVMTQVTCEEKRMICANVFTGDVGSGHYTHIVNSTLLLGVNGDRVTKFSETIVPVSDTGYKALKYTNKSEFVTYRLDGVWHYEVDPDLTQYYKSGSDYYTQQPLDVTPTEPLSGAEYDNFHLYTDTDDAGVKQFVQEFNCLAKYDKTKETRAVKASCHPDMSGDVVMLPSRMMQPCHKKGAKLGAKHIVWHNNYRLTKDLVRPNLYAARCISMASPS</sequence>
<dbReference type="GO" id="GO:0006508">
    <property type="term" value="P:proteolysis"/>
    <property type="evidence" value="ECO:0007669"/>
    <property type="project" value="UniProtKB-KW"/>
</dbReference>
<dbReference type="PROSITE" id="PS51154">
    <property type="entry name" value="MACRO"/>
    <property type="match status" value="1"/>
</dbReference>
<dbReference type="SUPFAM" id="SSF159936">
    <property type="entry name" value="NSP3A-like"/>
    <property type="match status" value="1"/>
</dbReference>
<feature type="domain" description="Peptidase C16" evidence="28">
    <location>
        <begin position="1577"/>
        <end position="1847"/>
    </location>
</feature>
<evidence type="ECO:0000259" key="30">
    <source>
        <dbReference type="PROSITE" id="PS51940"/>
    </source>
</evidence>
<reference evidence="38" key="2">
    <citation type="submission" date="2010-08" db="EMBL/GenBank/DDBJ databases">
        <authorList>
            <person name="Quan P.-L."/>
            <person name="Firth C."/>
            <person name="Street C."/>
            <person name="Henriquez J.A."/>
            <person name="Petrosov A."/>
            <person name="Tashmukhamedova A."/>
            <person name="Briese T."/>
            <person name="Lipkin W.I."/>
        </authorList>
    </citation>
    <scope>NUCLEOTIDE SEQUENCE</scope>
    <source>
        <strain evidence="38">ZBCoV</strain>
    </source>
</reference>
<dbReference type="PROSITE" id="PS51991">
    <property type="entry name" value="COV_NSP2_C"/>
    <property type="match status" value="1"/>
</dbReference>
<keyword evidence="6" id="KW-1132">Decay of host mRNAs by virus</keyword>
<feature type="domain" description="Ubiquitin-like" evidence="33">
    <location>
        <begin position="809"/>
        <end position="920"/>
    </location>
</feature>
<dbReference type="SUPFAM" id="SSF52949">
    <property type="entry name" value="Macro domain-like"/>
    <property type="match status" value="1"/>
</dbReference>
<dbReference type="Pfam" id="PF11501">
    <property type="entry name" value="bCoV_NSP1"/>
    <property type="match status" value="1"/>
</dbReference>
<dbReference type="InterPro" id="IPR044353">
    <property type="entry name" value="Nsp3_Ubl2_dom_CoV"/>
</dbReference>
<dbReference type="InterPro" id="IPR021590">
    <property type="entry name" value="NSP1_glob_bCoV"/>
</dbReference>
<dbReference type="InterPro" id="IPR044371">
    <property type="entry name" value="Macro_X_NSP3-like"/>
</dbReference>
<dbReference type="Pfam" id="PF11633">
    <property type="entry name" value="bCoV_SUD_M"/>
    <property type="match status" value="1"/>
</dbReference>
<dbReference type="GO" id="GO:0008270">
    <property type="term" value="F:zinc ion binding"/>
    <property type="evidence" value="ECO:0007669"/>
    <property type="project" value="UniProtKB-KW"/>
</dbReference>
<dbReference type="InterPro" id="IPR024358">
    <property type="entry name" value="NSP3_N_bCoV"/>
</dbReference>
<evidence type="ECO:0000256" key="20">
    <source>
        <dbReference type="ARBA" id="ARBA00022989"/>
    </source>
</evidence>
<evidence type="ECO:0000256" key="5">
    <source>
        <dbReference type="ARBA" id="ARBA00022603"/>
    </source>
</evidence>
<comment type="subcellular location">
    <subcellularLocation>
        <location evidence="1">Host membrane</location>
        <topology evidence="1">Multi-pass membrane protein</topology>
    </subcellularLocation>
</comment>
<dbReference type="CDD" id="cd21876">
    <property type="entry name" value="betaCoV_Nsp1"/>
    <property type="match status" value="1"/>
</dbReference>
<evidence type="ECO:0000259" key="28">
    <source>
        <dbReference type="PROSITE" id="PS51124"/>
    </source>
</evidence>
<dbReference type="InterPro" id="IPR002589">
    <property type="entry name" value="Macro_dom"/>
</dbReference>
<dbReference type="InterPro" id="IPR044357">
    <property type="entry name" value="NSP3_Ubl1_dom_CoV"/>
</dbReference>
<feature type="domain" description="Macro" evidence="30">
    <location>
        <begin position="1171"/>
        <end position="1300"/>
    </location>
</feature>
<dbReference type="EMBL" id="HQ166910">
    <property type="protein sequence ID" value="ADY69162.1"/>
    <property type="molecule type" value="Genomic_RNA"/>
</dbReference>
<evidence type="ECO:0000256" key="2">
    <source>
        <dbReference type="ARBA" id="ARBA00008087"/>
    </source>
</evidence>
<feature type="domain" description="Ubiquitin-like" evidence="34">
    <location>
        <begin position="1509"/>
        <end position="1564"/>
    </location>
</feature>
<dbReference type="InterPro" id="IPR043472">
    <property type="entry name" value="Macro_dom-like"/>
</dbReference>
<dbReference type="PROSITE" id="PS51989">
    <property type="entry name" value="COV_NSP2_N"/>
    <property type="match status" value="1"/>
</dbReference>
<dbReference type="Pfam" id="PF12379">
    <property type="entry name" value="bCoV_NSP3_N"/>
    <property type="match status" value="1"/>
</dbReference>
<feature type="domain" description="Macro" evidence="29">
    <location>
        <begin position="1002"/>
        <end position="1171"/>
    </location>
</feature>
<evidence type="ECO:0000259" key="37">
    <source>
        <dbReference type="PROSITE" id="PS51991"/>
    </source>
</evidence>
<proteinExistence type="inferred from homology"/>
<evidence type="ECO:0000313" key="38">
    <source>
        <dbReference type="EMBL" id="ADY69162.1"/>
    </source>
</evidence>
<evidence type="ECO:0000256" key="15">
    <source>
        <dbReference type="ARBA" id="ARBA00022807"/>
    </source>
</evidence>
<keyword evidence="9" id="KW-0812">Transmembrane</keyword>
<dbReference type="PROSITE" id="PS51124">
    <property type="entry name" value="PEPTIDASE_C16"/>
    <property type="match status" value="1"/>
</dbReference>
<organism evidence="38">
    <name type="scientific">Zaria bat coronavirus</name>
    <dbReference type="NCBI Taxonomy" id="989337"/>
    <lineage>
        <taxon>Viruses</taxon>
        <taxon>Riboviria</taxon>
        <taxon>Orthornavirae</taxon>
        <taxon>Pisuviricota</taxon>
        <taxon>Pisoniviricetes</taxon>
        <taxon>Nidovirales</taxon>
        <taxon>Cornidovirineae</taxon>
        <taxon>Coronaviridae</taxon>
        <taxon>Orthocoronavirinae</taxon>
        <taxon>Betacoronavirus</taxon>
        <taxon>Hibecovirus</taxon>
    </lineage>
</organism>
<keyword evidence="21" id="KW-1190">Host gene expression shutoff by virus</keyword>
<feature type="domain" description="CoV Nsp2 N-terminal" evidence="36">
    <location>
        <begin position="174"/>
        <end position="438"/>
    </location>
</feature>